<dbReference type="HOGENOM" id="CLU_144209_0_0_9"/>
<keyword evidence="1" id="KW-0175">Coiled coil</keyword>
<dbReference type="OrthoDB" id="2067392at2"/>
<dbReference type="RefSeq" id="WP_010769819.1">
    <property type="nucleotide sequence ID" value="NZ_ASWE01000001.1"/>
</dbReference>
<dbReference type="PATRIC" id="fig|1158610.3.peg.3174"/>
<dbReference type="Pfam" id="PF12363">
    <property type="entry name" value="Phage_TAC_12"/>
    <property type="match status" value="1"/>
</dbReference>
<evidence type="ECO:0000256" key="1">
    <source>
        <dbReference type="SAM" id="Coils"/>
    </source>
</evidence>
<evidence type="ECO:0000313" key="3">
    <source>
        <dbReference type="Proteomes" id="UP000013785"/>
    </source>
</evidence>
<dbReference type="Proteomes" id="UP000013785">
    <property type="component" value="Unassembled WGS sequence"/>
</dbReference>
<keyword evidence="3" id="KW-1185">Reference proteome</keyword>
<comment type="caution">
    <text evidence="2">The sequence shown here is derived from an EMBL/GenBank/DDBJ whole genome shotgun (WGS) entry which is preliminary data.</text>
</comment>
<accession>R3TKN4</accession>
<gene>
    <name evidence="2" type="ORF">UC3_03187</name>
</gene>
<sequence>MELTINNKDYLFTFGVKFVRELDKQRPIEQNGIRFGLALSAAIIPELKSTNIATLADVLYLANRTENPRLKQAEIDNYLDECEDIEALFDEVLKELGDSNAGKLAMRQLESRMKQAEQR</sequence>
<dbReference type="EMBL" id="AJAT01000018">
    <property type="protein sequence ID" value="EOL41623.1"/>
    <property type="molecule type" value="Genomic_DNA"/>
</dbReference>
<name>R3TKN4_9ENTE</name>
<proteinExistence type="predicted"/>
<feature type="coiled-coil region" evidence="1">
    <location>
        <begin position="75"/>
        <end position="119"/>
    </location>
</feature>
<protein>
    <recommendedName>
        <fullName evidence="4">Phage protein</fullName>
    </recommendedName>
</protein>
<evidence type="ECO:0000313" key="2">
    <source>
        <dbReference type="EMBL" id="EOL41623.1"/>
    </source>
</evidence>
<dbReference type="InterPro" id="IPR024410">
    <property type="entry name" value="Phage_TAC_12"/>
</dbReference>
<reference evidence="2 3" key="1">
    <citation type="submission" date="2013-02" db="EMBL/GenBank/DDBJ databases">
        <title>The Genome Sequence of Enterococcus phoeniculicola BAA-412.</title>
        <authorList>
            <consortium name="The Broad Institute Genome Sequencing Platform"/>
            <consortium name="The Broad Institute Genome Sequencing Center for Infectious Disease"/>
            <person name="Earl A.M."/>
            <person name="Gilmore M.S."/>
            <person name="Lebreton F."/>
            <person name="Walker B."/>
            <person name="Young S.K."/>
            <person name="Zeng Q."/>
            <person name="Gargeya S."/>
            <person name="Fitzgerald M."/>
            <person name="Haas B."/>
            <person name="Abouelleil A."/>
            <person name="Alvarado L."/>
            <person name="Arachchi H.M."/>
            <person name="Berlin A.M."/>
            <person name="Chapman S.B."/>
            <person name="Dewar J."/>
            <person name="Goldberg J."/>
            <person name="Griggs A."/>
            <person name="Gujja S."/>
            <person name="Hansen M."/>
            <person name="Howarth C."/>
            <person name="Imamovic A."/>
            <person name="Larimer J."/>
            <person name="McCowan C."/>
            <person name="Murphy C."/>
            <person name="Neiman D."/>
            <person name="Pearson M."/>
            <person name="Priest M."/>
            <person name="Roberts A."/>
            <person name="Saif S."/>
            <person name="Shea T."/>
            <person name="Sisk P."/>
            <person name="Sykes S."/>
            <person name="Wortman J."/>
            <person name="Nusbaum C."/>
            <person name="Birren B."/>
        </authorList>
    </citation>
    <scope>NUCLEOTIDE SEQUENCE [LARGE SCALE GENOMIC DNA]</scope>
    <source>
        <strain evidence="2 3">ATCC BAA-412</strain>
    </source>
</reference>
<dbReference type="AlphaFoldDB" id="R3TKN4"/>
<dbReference type="STRING" id="154621.RV11_GL002855"/>
<organism evidence="2 3">
    <name type="scientific">Enterococcus phoeniculicola ATCC BAA-412</name>
    <dbReference type="NCBI Taxonomy" id="1158610"/>
    <lineage>
        <taxon>Bacteria</taxon>
        <taxon>Bacillati</taxon>
        <taxon>Bacillota</taxon>
        <taxon>Bacilli</taxon>
        <taxon>Lactobacillales</taxon>
        <taxon>Enterococcaceae</taxon>
        <taxon>Enterococcus</taxon>
    </lineage>
</organism>
<dbReference type="eggNOG" id="ENOG50335T1">
    <property type="taxonomic scope" value="Bacteria"/>
</dbReference>
<evidence type="ECO:0008006" key="4">
    <source>
        <dbReference type="Google" id="ProtNLM"/>
    </source>
</evidence>